<protein>
    <submittedName>
        <fullName evidence="2">Uncharacterized protein</fullName>
    </submittedName>
</protein>
<feature type="region of interest" description="Disordered" evidence="1">
    <location>
        <begin position="1"/>
        <end position="55"/>
    </location>
</feature>
<reference evidence="2" key="1">
    <citation type="journal article" date="2021" name="Proc. Natl. Acad. Sci. U.S.A.">
        <title>A Catalog of Tens of Thousands of Viruses from Human Metagenomes Reveals Hidden Associations with Chronic Diseases.</title>
        <authorList>
            <person name="Tisza M.J."/>
            <person name="Buck C.B."/>
        </authorList>
    </citation>
    <scope>NUCLEOTIDE SEQUENCE</scope>
    <source>
        <strain evidence="2">Ctd9R8</strain>
    </source>
</reference>
<evidence type="ECO:0000313" key="2">
    <source>
        <dbReference type="EMBL" id="DAE10600.1"/>
    </source>
</evidence>
<proteinExistence type="predicted"/>
<accession>A0A8S5PV11</accession>
<name>A0A8S5PV11_9CAUD</name>
<feature type="compositionally biased region" description="Basic residues" evidence="1">
    <location>
        <begin position="41"/>
        <end position="55"/>
    </location>
</feature>
<sequence>MTTRKIKRCTTRSASSGSLSARCANPKRKPICSKPQAIPRAQRKSAGKWRSRTRH</sequence>
<evidence type="ECO:0000256" key="1">
    <source>
        <dbReference type="SAM" id="MobiDB-lite"/>
    </source>
</evidence>
<dbReference type="EMBL" id="BK015515">
    <property type="protein sequence ID" value="DAE10600.1"/>
    <property type="molecule type" value="Genomic_DNA"/>
</dbReference>
<feature type="compositionally biased region" description="Basic residues" evidence="1">
    <location>
        <begin position="1"/>
        <end position="10"/>
    </location>
</feature>
<organism evidence="2">
    <name type="scientific">Siphoviridae sp. ctd9R8</name>
    <dbReference type="NCBI Taxonomy" id="2825576"/>
    <lineage>
        <taxon>Viruses</taxon>
        <taxon>Duplodnaviria</taxon>
        <taxon>Heunggongvirae</taxon>
        <taxon>Uroviricota</taxon>
        <taxon>Caudoviricetes</taxon>
    </lineage>
</organism>